<dbReference type="Proteomes" id="UP000007801">
    <property type="component" value="Unassembled WGS sequence"/>
</dbReference>
<dbReference type="InParanoid" id="B3MFN1"/>
<sequence>MSEPEELPVEELPKRSSRQTIWYSIENAVEEKECPSCGKPMKSFKNRFAHIKKCFSIRKLGPVYRLHGYAECICGLLIADMPKAKKMHVCLGKIPAFEPEVYFESLPPVPAASPPPEPSLPESSRLPEKNTILKPKKQVWIRNFSSPIKPRGVQLLDTSPLEKPRARVSTLPRVRNFDRPPPAPSPEEVCVYSIIRQNGSIALTGRSILTQRGCNENITIVRKRIMRQGARKGGLS</sequence>
<keyword evidence="2" id="KW-1185">Reference proteome</keyword>
<dbReference type="FunCoup" id="B3MFN1">
    <property type="interactions" value="6"/>
</dbReference>
<dbReference type="OrthoDB" id="7882387at2759"/>
<reference evidence="1 2" key="1">
    <citation type="journal article" date="2007" name="Nature">
        <title>Evolution of genes and genomes on the Drosophila phylogeny.</title>
        <authorList>
            <consortium name="Drosophila 12 Genomes Consortium"/>
            <person name="Clark A.G."/>
            <person name="Eisen M.B."/>
            <person name="Smith D.R."/>
            <person name="Bergman C.M."/>
            <person name="Oliver B."/>
            <person name="Markow T.A."/>
            <person name="Kaufman T.C."/>
            <person name="Kellis M."/>
            <person name="Gelbart W."/>
            <person name="Iyer V.N."/>
            <person name="Pollard D.A."/>
            <person name="Sackton T.B."/>
            <person name="Larracuente A.M."/>
            <person name="Singh N.D."/>
            <person name="Abad J.P."/>
            <person name="Abt D.N."/>
            <person name="Adryan B."/>
            <person name="Aguade M."/>
            <person name="Akashi H."/>
            <person name="Anderson W.W."/>
            <person name="Aquadro C.F."/>
            <person name="Ardell D.H."/>
            <person name="Arguello R."/>
            <person name="Artieri C.G."/>
            <person name="Barbash D.A."/>
            <person name="Barker D."/>
            <person name="Barsanti P."/>
            <person name="Batterham P."/>
            <person name="Batzoglou S."/>
            <person name="Begun D."/>
            <person name="Bhutkar A."/>
            <person name="Blanco E."/>
            <person name="Bosak S.A."/>
            <person name="Bradley R.K."/>
            <person name="Brand A.D."/>
            <person name="Brent M.R."/>
            <person name="Brooks A.N."/>
            <person name="Brown R.H."/>
            <person name="Butlin R.K."/>
            <person name="Caggese C."/>
            <person name="Calvi B.R."/>
            <person name="Bernardo de Carvalho A."/>
            <person name="Caspi A."/>
            <person name="Castrezana S."/>
            <person name="Celniker S.E."/>
            <person name="Chang J.L."/>
            <person name="Chapple C."/>
            <person name="Chatterji S."/>
            <person name="Chinwalla A."/>
            <person name="Civetta A."/>
            <person name="Clifton S.W."/>
            <person name="Comeron J.M."/>
            <person name="Costello J.C."/>
            <person name="Coyne J.A."/>
            <person name="Daub J."/>
            <person name="David R.G."/>
            <person name="Delcher A.L."/>
            <person name="Delehaunty K."/>
            <person name="Do C.B."/>
            <person name="Ebling H."/>
            <person name="Edwards K."/>
            <person name="Eickbush T."/>
            <person name="Evans J.D."/>
            <person name="Filipski A."/>
            <person name="Findeiss S."/>
            <person name="Freyhult E."/>
            <person name="Fulton L."/>
            <person name="Fulton R."/>
            <person name="Garcia A.C."/>
            <person name="Gardiner A."/>
            <person name="Garfield D.A."/>
            <person name="Garvin B.E."/>
            <person name="Gibson G."/>
            <person name="Gilbert D."/>
            <person name="Gnerre S."/>
            <person name="Godfrey J."/>
            <person name="Good R."/>
            <person name="Gotea V."/>
            <person name="Gravely B."/>
            <person name="Greenberg A.J."/>
            <person name="Griffiths-Jones S."/>
            <person name="Gross S."/>
            <person name="Guigo R."/>
            <person name="Gustafson E.A."/>
            <person name="Haerty W."/>
            <person name="Hahn M.W."/>
            <person name="Halligan D.L."/>
            <person name="Halpern A.L."/>
            <person name="Halter G.M."/>
            <person name="Han M.V."/>
            <person name="Heger A."/>
            <person name="Hillier L."/>
            <person name="Hinrichs A.S."/>
            <person name="Holmes I."/>
            <person name="Hoskins R.A."/>
            <person name="Hubisz M.J."/>
            <person name="Hultmark D."/>
            <person name="Huntley M.A."/>
            <person name="Jaffe D.B."/>
            <person name="Jagadeeshan S."/>
            <person name="Jeck W.R."/>
            <person name="Johnson J."/>
            <person name="Jones C.D."/>
            <person name="Jordan W.C."/>
            <person name="Karpen G.H."/>
            <person name="Kataoka E."/>
            <person name="Keightley P.D."/>
            <person name="Kheradpour P."/>
            <person name="Kirkness E.F."/>
            <person name="Koerich L.B."/>
            <person name="Kristiansen K."/>
            <person name="Kudrna D."/>
            <person name="Kulathinal R.J."/>
            <person name="Kumar S."/>
            <person name="Kwok R."/>
            <person name="Lander E."/>
            <person name="Langley C.H."/>
            <person name="Lapoint R."/>
            <person name="Lazzaro B.P."/>
            <person name="Lee S.J."/>
            <person name="Levesque L."/>
            <person name="Li R."/>
            <person name="Lin C.F."/>
            <person name="Lin M.F."/>
            <person name="Lindblad-Toh K."/>
            <person name="Llopart A."/>
            <person name="Long M."/>
            <person name="Low L."/>
            <person name="Lozovsky E."/>
            <person name="Lu J."/>
            <person name="Luo M."/>
            <person name="Machado C.A."/>
            <person name="Makalowski W."/>
            <person name="Marzo M."/>
            <person name="Matsuda M."/>
            <person name="Matzkin L."/>
            <person name="McAllister B."/>
            <person name="McBride C.S."/>
            <person name="McKernan B."/>
            <person name="McKernan K."/>
            <person name="Mendez-Lago M."/>
            <person name="Minx P."/>
            <person name="Mollenhauer M.U."/>
            <person name="Montooth K."/>
            <person name="Mount S.M."/>
            <person name="Mu X."/>
            <person name="Myers E."/>
            <person name="Negre B."/>
            <person name="Newfeld S."/>
            <person name="Nielsen R."/>
            <person name="Noor M.A."/>
            <person name="O'Grady P."/>
            <person name="Pachter L."/>
            <person name="Papaceit M."/>
            <person name="Parisi M.J."/>
            <person name="Parisi M."/>
            <person name="Parts L."/>
            <person name="Pedersen J.S."/>
            <person name="Pesole G."/>
            <person name="Phillippy A.M."/>
            <person name="Ponting C.P."/>
            <person name="Pop M."/>
            <person name="Porcelli D."/>
            <person name="Powell J.R."/>
            <person name="Prohaska S."/>
            <person name="Pruitt K."/>
            <person name="Puig M."/>
            <person name="Quesneville H."/>
            <person name="Ram K.R."/>
            <person name="Rand D."/>
            <person name="Rasmussen M.D."/>
            <person name="Reed L.K."/>
            <person name="Reenan R."/>
            <person name="Reily A."/>
            <person name="Remington K.A."/>
            <person name="Rieger T.T."/>
            <person name="Ritchie M.G."/>
            <person name="Robin C."/>
            <person name="Rogers Y.H."/>
            <person name="Rohde C."/>
            <person name="Rozas J."/>
            <person name="Rubenfield M.J."/>
            <person name="Ruiz A."/>
            <person name="Russo S."/>
            <person name="Salzberg S.L."/>
            <person name="Sanchez-Gracia A."/>
            <person name="Saranga D.J."/>
            <person name="Sato H."/>
            <person name="Schaeffer S.W."/>
            <person name="Schatz M.C."/>
            <person name="Schlenke T."/>
            <person name="Schwartz R."/>
            <person name="Segarra C."/>
            <person name="Singh R.S."/>
            <person name="Sirot L."/>
            <person name="Sirota M."/>
            <person name="Sisneros N.B."/>
            <person name="Smith C.D."/>
            <person name="Smith T.F."/>
            <person name="Spieth J."/>
            <person name="Stage D.E."/>
            <person name="Stark A."/>
            <person name="Stephan W."/>
            <person name="Strausberg R.L."/>
            <person name="Strempel S."/>
            <person name="Sturgill D."/>
            <person name="Sutton G."/>
            <person name="Sutton G.G."/>
            <person name="Tao W."/>
            <person name="Teichmann S."/>
            <person name="Tobari Y.N."/>
            <person name="Tomimura Y."/>
            <person name="Tsolas J.M."/>
            <person name="Valente V.L."/>
            <person name="Venter E."/>
            <person name="Venter J.C."/>
            <person name="Vicario S."/>
            <person name="Vieira F.G."/>
            <person name="Vilella A.J."/>
            <person name="Villasante A."/>
            <person name="Walenz B."/>
            <person name="Wang J."/>
            <person name="Wasserman M."/>
            <person name="Watts T."/>
            <person name="Wilson D."/>
            <person name="Wilson R.K."/>
            <person name="Wing R.A."/>
            <person name="Wolfner M.F."/>
            <person name="Wong A."/>
            <person name="Wong G.K."/>
            <person name="Wu C.I."/>
            <person name="Wu G."/>
            <person name="Yamamoto D."/>
            <person name="Yang H.P."/>
            <person name="Yang S.P."/>
            <person name="Yorke J.A."/>
            <person name="Yoshida K."/>
            <person name="Zdobnov E."/>
            <person name="Zhang P."/>
            <person name="Zhang Y."/>
            <person name="Zimin A.V."/>
            <person name="Baldwin J."/>
            <person name="Abdouelleil A."/>
            <person name="Abdulkadir J."/>
            <person name="Abebe A."/>
            <person name="Abera B."/>
            <person name="Abreu J."/>
            <person name="Acer S.C."/>
            <person name="Aftuck L."/>
            <person name="Alexander A."/>
            <person name="An P."/>
            <person name="Anderson E."/>
            <person name="Anderson S."/>
            <person name="Arachi H."/>
            <person name="Azer M."/>
            <person name="Bachantsang P."/>
            <person name="Barry A."/>
            <person name="Bayul T."/>
            <person name="Berlin A."/>
            <person name="Bessette D."/>
            <person name="Bloom T."/>
            <person name="Blye J."/>
            <person name="Boguslavskiy L."/>
            <person name="Bonnet C."/>
            <person name="Boukhgalter B."/>
            <person name="Bourzgui I."/>
            <person name="Brown A."/>
            <person name="Cahill P."/>
            <person name="Channer S."/>
            <person name="Cheshatsang Y."/>
            <person name="Chuda L."/>
            <person name="Citroen M."/>
            <person name="Collymore A."/>
            <person name="Cooke P."/>
            <person name="Costello M."/>
            <person name="D'Aco K."/>
            <person name="Daza R."/>
            <person name="De Haan G."/>
            <person name="DeGray S."/>
            <person name="DeMaso C."/>
            <person name="Dhargay N."/>
            <person name="Dooley K."/>
            <person name="Dooley E."/>
            <person name="Doricent M."/>
            <person name="Dorje P."/>
            <person name="Dorjee K."/>
            <person name="Dupes A."/>
            <person name="Elong R."/>
            <person name="Falk J."/>
            <person name="Farina A."/>
            <person name="Faro S."/>
            <person name="Ferguson D."/>
            <person name="Fisher S."/>
            <person name="Foley C.D."/>
            <person name="Franke A."/>
            <person name="Friedrich D."/>
            <person name="Gadbois L."/>
            <person name="Gearin G."/>
            <person name="Gearin C.R."/>
            <person name="Giannoukos G."/>
            <person name="Goode T."/>
            <person name="Graham J."/>
            <person name="Grandbois E."/>
            <person name="Grewal S."/>
            <person name="Gyaltsen K."/>
            <person name="Hafez N."/>
            <person name="Hagos B."/>
            <person name="Hall J."/>
            <person name="Henson C."/>
            <person name="Hollinger A."/>
            <person name="Honan T."/>
            <person name="Huard M.D."/>
            <person name="Hughes L."/>
            <person name="Hurhula B."/>
            <person name="Husby M.E."/>
            <person name="Kamat A."/>
            <person name="Kanga B."/>
            <person name="Kashin S."/>
            <person name="Khazanovich D."/>
            <person name="Kisner P."/>
            <person name="Lance K."/>
            <person name="Lara M."/>
            <person name="Lee W."/>
            <person name="Lennon N."/>
            <person name="Letendre F."/>
            <person name="LeVine R."/>
            <person name="Lipovsky A."/>
            <person name="Liu X."/>
            <person name="Liu J."/>
            <person name="Liu S."/>
            <person name="Lokyitsang T."/>
            <person name="Lokyitsang Y."/>
            <person name="Lubonja R."/>
            <person name="Lui A."/>
            <person name="MacDonald P."/>
            <person name="Magnisalis V."/>
            <person name="Maru K."/>
            <person name="Matthews C."/>
            <person name="McCusker W."/>
            <person name="McDonough S."/>
            <person name="Mehta T."/>
            <person name="Meldrim J."/>
            <person name="Meneus L."/>
            <person name="Mihai O."/>
            <person name="Mihalev A."/>
            <person name="Mihova T."/>
            <person name="Mittelman R."/>
            <person name="Mlenga V."/>
            <person name="Montmayeur A."/>
            <person name="Mulrain L."/>
            <person name="Navidi A."/>
            <person name="Naylor J."/>
            <person name="Negash T."/>
            <person name="Nguyen T."/>
            <person name="Nguyen N."/>
            <person name="Nicol R."/>
            <person name="Norbu C."/>
            <person name="Norbu N."/>
            <person name="Novod N."/>
            <person name="O'Neill B."/>
            <person name="Osman S."/>
            <person name="Markiewicz E."/>
            <person name="Oyono O.L."/>
            <person name="Patti C."/>
            <person name="Phunkhang P."/>
            <person name="Pierre F."/>
            <person name="Priest M."/>
            <person name="Raghuraman S."/>
            <person name="Rege F."/>
            <person name="Reyes R."/>
            <person name="Rise C."/>
            <person name="Rogov P."/>
            <person name="Ross K."/>
            <person name="Ryan E."/>
            <person name="Settipalli S."/>
            <person name="Shea T."/>
            <person name="Sherpa N."/>
            <person name="Shi L."/>
            <person name="Shih D."/>
            <person name="Sparrow T."/>
            <person name="Spaulding J."/>
            <person name="Stalker J."/>
            <person name="Stange-Thomann N."/>
            <person name="Stavropoulos S."/>
            <person name="Stone C."/>
            <person name="Strader C."/>
            <person name="Tesfaye S."/>
            <person name="Thomson T."/>
            <person name="Thoulutsang Y."/>
            <person name="Thoulutsang D."/>
            <person name="Topham K."/>
            <person name="Topping I."/>
            <person name="Tsamla T."/>
            <person name="Vassiliev H."/>
            <person name="Vo A."/>
            <person name="Wangchuk T."/>
            <person name="Wangdi T."/>
            <person name="Weiand M."/>
            <person name="Wilkinson J."/>
            <person name="Wilson A."/>
            <person name="Yadav S."/>
            <person name="Young G."/>
            <person name="Yu Q."/>
            <person name="Zembek L."/>
            <person name="Zhong D."/>
            <person name="Zimmer A."/>
            <person name="Zwirko Z."/>
            <person name="Jaffe D.B."/>
            <person name="Alvarez P."/>
            <person name="Brockman W."/>
            <person name="Butler J."/>
            <person name="Chin C."/>
            <person name="Gnerre S."/>
            <person name="Grabherr M."/>
            <person name="Kleber M."/>
            <person name="Mauceli E."/>
            <person name="MacCallum I."/>
        </authorList>
    </citation>
    <scope>NUCLEOTIDE SEQUENCE [LARGE SCALE GENOMIC DNA]</scope>
    <source>
        <strain evidence="2">Tucson 14024-0371.13</strain>
    </source>
</reference>
<gene>
    <name evidence="1" type="primary">Dana\GF19767</name>
    <name evidence="1" type="synonym">dana_GLEANR_22173</name>
    <name evidence="1" type="ORF">GF19767</name>
</gene>
<evidence type="ECO:0000313" key="1">
    <source>
        <dbReference type="EMBL" id="EDV37721.2"/>
    </source>
</evidence>
<dbReference type="KEGG" id="dan:6502510"/>
<organism evidence="1 2">
    <name type="scientific">Drosophila ananassae</name>
    <name type="common">Fruit fly</name>
    <dbReference type="NCBI Taxonomy" id="7217"/>
    <lineage>
        <taxon>Eukaryota</taxon>
        <taxon>Metazoa</taxon>
        <taxon>Ecdysozoa</taxon>
        <taxon>Arthropoda</taxon>
        <taxon>Hexapoda</taxon>
        <taxon>Insecta</taxon>
        <taxon>Pterygota</taxon>
        <taxon>Neoptera</taxon>
        <taxon>Endopterygota</taxon>
        <taxon>Diptera</taxon>
        <taxon>Brachycera</taxon>
        <taxon>Muscomorpha</taxon>
        <taxon>Ephydroidea</taxon>
        <taxon>Drosophilidae</taxon>
        <taxon>Drosophila</taxon>
        <taxon>Sophophora</taxon>
    </lineage>
</organism>
<dbReference type="GeneID" id="6502510"/>
<name>B3MFN1_DROAN</name>
<protein>
    <submittedName>
        <fullName evidence="1">Uncharacterized protein</fullName>
    </submittedName>
</protein>
<dbReference type="HOGENOM" id="CLU_2888048_0_0_1"/>
<dbReference type="EMBL" id="CH902619">
    <property type="protein sequence ID" value="EDV37721.2"/>
    <property type="molecule type" value="Genomic_DNA"/>
</dbReference>
<evidence type="ECO:0000313" key="2">
    <source>
        <dbReference type="Proteomes" id="UP000007801"/>
    </source>
</evidence>
<accession>B3MFN1</accession>
<dbReference type="AlphaFoldDB" id="B3MFN1"/>
<proteinExistence type="predicted"/>